<evidence type="ECO:0000256" key="4">
    <source>
        <dbReference type="ARBA" id="ARBA00023033"/>
    </source>
</evidence>
<dbReference type="SUPFAM" id="SSF51905">
    <property type="entry name" value="FAD/NAD(P)-binding domain"/>
    <property type="match status" value="1"/>
</dbReference>
<dbReference type="Pfam" id="PF01494">
    <property type="entry name" value="FAD_binding_3"/>
    <property type="match status" value="1"/>
</dbReference>
<dbReference type="InterPro" id="IPR036188">
    <property type="entry name" value="FAD/NAD-bd_sf"/>
</dbReference>
<evidence type="ECO:0000259" key="5">
    <source>
        <dbReference type="Pfam" id="PF01494"/>
    </source>
</evidence>
<protein>
    <submittedName>
        <fullName evidence="6">Monooxygenase</fullName>
    </submittedName>
</protein>
<sequence>MQVLIIGGGIGGLSLAQGLRKAGVGVALYERDGSPFFRGQGWRISIKEDGSAGLRACLPDDLFDLCVATSLRPATRMAFLDHRLVPKFEKPIPPLPRDRFFGVNRLTLREILLAGLDGIVRFGAEFVRYDHLADGRVRAHFADGTSATGDLLVGADGTGSRVRRQLLPEAVVDDAGVFVYGRTPITPGMLERVPGILVDTFNRLIDPAGPALSVATCRAGEAPSGSPAARLTPVPAYFAWQVSCDGGWGNAASLRQADAATLHRAALEAIAGFHPAARGIVEEADVPATFPVALRTARPVEPWTTGNVTLLGDAIHSMSPGRGEGANVTLRDAALLTRTLAEAAARDVPPLSALADYEREMLRYGFAAVAASRDQPFMPRRSG</sequence>
<dbReference type="Gene3D" id="3.50.50.60">
    <property type="entry name" value="FAD/NAD(P)-binding domain"/>
    <property type="match status" value="1"/>
</dbReference>
<gene>
    <name evidence="6" type="ORF">Mam01_26890</name>
</gene>
<keyword evidence="2" id="KW-0274">FAD</keyword>
<dbReference type="PRINTS" id="PR00420">
    <property type="entry name" value="RNGMNOXGNASE"/>
</dbReference>
<keyword evidence="3" id="KW-0560">Oxidoreductase</keyword>
<evidence type="ECO:0000313" key="6">
    <source>
        <dbReference type="EMBL" id="GIH32525.1"/>
    </source>
</evidence>
<organism evidence="6 7">
    <name type="scientific">Microbispora amethystogenes</name>
    <dbReference type="NCBI Taxonomy" id="1427754"/>
    <lineage>
        <taxon>Bacteria</taxon>
        <taxon>Bacillati</taxon>
        <taxon>Actinomycetota</taxon>
        <taxon>Actinomycetes</taxon>
        <taxon>Streptosporangiales</taxon>
        <taxon>Streptosporangiaceae</taxon>
        <taxon>Microbispora</taxon>
    </lineage>
</organism>
<keyword evidence="1" id="KW-0285">Flavoprotein</keyword>
<evidence type="ECO:0000256" key="1">
    <source>
        <dbReference type="ARBA" id="ARBA00022630"/>
    </source>
</evidence>
<dbReference type="PANTHER" id="PTHR47178:SF5">
    <property type="entry name" value="FAD-BINDING DOMAIN-CONTAINING PROTEIN"/>
    <property type="match status" value="1"/>
</dbReference>
<evidence type="ECO:0000256" key="3">
    <source>
        <dbReference type="ARBA" id="ARBA00023002"/>
    </source>
</evidence>
<dbReference type="GO" id="GO:0004497">
    <property type="term" value="F:monooxygenase activity"/>
    <property type="evidence" value="ECO:0007669"/>
    <property type="project" value="UniProtKB-KW"/>
</dbReference>
<name>A0ABQ4FCH1_9ACTN</name>
<feature type="domain" description="FAD-binding" evidence="5">
    <location>
        <begin position="297"/>
        <end position="369"/>
    </location>
</feature>
<dbReference type="InterPro" id="IPR002938">
    <property type="entry name" value="FAD-bd"/>
</dbReference>
<dbReference type="Proteomes" id="UP000651728">
    <property type="component" value="Unassembled WGS sequence"/>
</dbReference>
<dbReference type="EMBL" id="BOOB01000017">
    <property type="protein sequence ID" value="GIH32525.1"/>
    <property type="molecule type" value="Genomic_DNA"/>
</dbReference>
<dbReference type="Pfam" id="PF13450">
    <property type="entry name" value="NAD_binding_8"/>
    <property type="match status" value="1"/>
</dbReference>
<accession>A0ABQ4FCH1</accession>
<evidence type="ECO:0000313" key="7">
    <source>
        <dbReference type="Proteomes" id="UP000651728"/>
    </source>
</evidence>
<dbReference type="PANTHER" id="PTHR47178">
    <property type="entry name" value="MONOOXYGENASE, FAD-BINDING"/>
    <property type="match status" value="1"/>
</dbReference>
<dbReference type="RefSeq" id="WP_204285645.1">
    <property type="nucleotide sequence ID" value="NZ_BAABEJ010000004.1"/>
</dbReference>
<proteinExistence type="predicted"/>
<reference evidence="6 7" key="1">
    <citation type="submission" date="2021-01" db="EMBL/GenBank/DDBJ databases">
        <title>Whole genome shotgun sequence of Microbispora amethystogenes NBRC 101907.</title>
        <authorList>
            <person name="Komaki H."/>
            <person name="Tamura T."/>
        </authorList>
    </citation>
    <scope>NUCLEOTIDE SEQUENCE [LARGE SCALE GENOMIC DNA]</scope>
    <source>
        <strain evidence="6 7">NBRC 101907</strain>
    </source>
</reference>
<comment type="caution">
    <text evidence="6">The sequence shown here is derived from an EMBL/GenBank/DDBJ whole genome shotgun (WGS) entry which is preliminary data.</text>
</comment>
<keyword evidence="4 6" id="KW-0503">Monooxygenase</keyword>
<evidence type="ECO:0000256" key="2">
    <source>
        <dbReference type="ARBA" id="ARBA00022827"/>
    </source>
</evidence>
<keyword evidence="7" id="KW-1185">Reference proteome</keyword>